<keyword evidence="1" id="KW-0732">Signal</keyword>
<protein>
    <submittedName>
        <fullName evidence="2">Uncharacterized protein</fullName>
    </submittedName>
</protein>
<proteinExistence type="predicted"/>
<evidence type="ECO:0000313" key="3">
    <source>
        <dbReference type="Proteomes" id="UP000585050"/>
    </source>
</evidence>
<dbReference type="EMBL" id="JABAIL010000015">
    <property type="protein sequence ID" value="NLR94797.1"/>
    <property type="molecule type" value="Genomic_DNA"/>
</dbReference>
<comment type="caution">
    <text evidence="2">The sequence shown here is derived from an EMBL/GenBank/DDBJ whole genome shotgun (WGS) entry which is preliminary data.</text>
</comment>
<dbReference type="Proteomes" id="UP000585050">
    <property type="component" value="Unassembled WGS sequence"/>
</dbReference>
<evidence type="ECO:0000256" key="1">
    <source>
        <dbReference type="SAM" id="SignalP"/>
    </source>
</evidence>
<name>A0A7X8SQZ4_9BACT</name>
<evidence type="ECO:0000313" key="2">
    <source>
        <dbReference type="EMBL" id="NLR94797.1"/>
    </source>
</evidence>
<keyword evidence="3" id="KW-1185">Reference proteome</keyword>
<sequence length="148" mass="17658">MKTICCLLALIIIQGLTNAYGQDKHAHPNHEQYESYWSSLKEHNHEYTQQLKHHERLELTKIRQLVQQSVHQEMEEVKQLSGNLFLNFVVIEEHLHEEFTALGLSYKRYEELHPKTRLPKDVWVDYHTQKIIKHKLSKIDAELSQIHD</sequence>
<dbReference type="AlphaFoldDB" id="A0A7X8SQZ4"/>
<accession>A0A7X8SQZ4</accession>
<reference evidence="2 3" key="1">
    <citation type="submission" date="2020-04" db="EMBL/GenBank/DDBJ databases">
        <title>Flammeovirga sp. SR4, a novel species isolated from seawater.</title>
        <authorList>
            <person name="Wang X."/>
        </authorList>
    </citation>
    <scope>NUCLEOTIDE SEQUENCE [LARGE SCALE GENOMIC DNA]</scope>
    <source>
        <strain evidence="2 3">SR4</strain>
    </source>
</reference>
<gene>
    <name evidence="2" type="ORF">HGP29_26565</name>
</gene>
<feature type="chain" id="PRO_5031090187" evidence="1">
    <location>
        <begin position="22"/>
        <end position="148"/>
    </location>
</feature>
<feature type="signal peptide" evidence="1">
    <location>
        <begin position="1"/>
        <end position="21"/>
    </location>
</feature>
<organism evidence="2 3">
    <name type="scientific">Flammeovirga agarivorans</name>
    <dbReference type="NCBI Taxonomy" id="2726742"/>
    <lineage>
        <taxon>Bacteria</taxon>
        <taxon>Pseudomonadati</taxon>
        <taxon>Bacteroidota</taxon>
        <taxon>Cytophagia</taxon>
        <taxon>Cytophagales</taxon>
        <taxon>Flammeovirgaceae</taxon>
        <taxon>Flammeovirga</taxon>
    </lineage>
</organism>
<dbReference type="RefSeq" id="WP_168885506.1">
    <property type="nucleotide sequence ID" value="NZ_JABAIL010000015.1"/>
</dbReference>